<organism evidence="2 3">
    <name type="scientific">Elysia marginata</name>
    <dbReference type="NCBI Taxonomy" id="1093978"/>
    <lineage>
        <taxon>Eukaryota</taxon>
        <taxon>Metazoa</taxon>
        <taxon>Spiralia</taxon>
        <taxon>Lophotrochozoa</taxon>
        <taxon>Mollusca</taxon>
        <taxon>Gastropoda</taxon>
        <taxon>Heterobranchia</taxon>
        <taxon>Euthyneura</taxon>
        <taxon>Panpulmonata</taxon>
        <taxon>Sacoglossa</taxon>
        <taxon>Placobranchoidea</taxon>
        <taxon>Plakobranchidae</taxon>
        <taxon>Elysia</taxon>
    </lineage>
</organism>
<dbReference type="AlphaFoldDB" id="A0AAV4JRJ8"/>
<feature type="region of interest" description="Disordered" evidence="1">
    <location>
        <begin position="49"/>
        <end position="118"/>
    </location>
</feature>
<sequence length="166" mass="19337">MDDILKLPSFAEKPKGKGNGRAKHTVLTLSCVLSGDGFRAALKSKIDEKEEEFTKLQKKMDREENRRKREEEKAAAKRRRELAKEEKRQKRQEAMKKQKELKESLSERFTNPEENFSGAASTLLDPRFKRVPFSDSAIRVRHEEKIINMMRPLFVADDNTLNTEDE</sequence>
<evidence type="ECO:0008006" key="4">
    <source>
        <dbReference type="Google" id="ProtNLM"/>
    </source>
</evidence>
<comment type="caution">
    <text evidence="2">The sequence shown here is derived from an EMBL/GenBank/DDBJ whole genome shotgun (WGS) entry which is preliminary data.</text>
</comment>
<proteinExistence type="predicted"/>
<feature type="non-terminal residue" evidence="2">
    <location>
        <position position="166"/>
    </location>
</feature>
<accession>A0AAV4JRJ8</accession>
<gene>
    <name evidence="2" type="ORF">ElyMa_003403900</name>
</gene>
<dbReference type="Proteomes" id="UP000762676">
    <property type="component" value="Unassembled WGS sequence"/>
</dbReference>
<name>A0AAV4JRJ8_9GAST</name>
<feature type="compositionally biased region" description="Basic and acidic residues" evidence="1">
    <location>
        <begin position="49"/>
        <end position="75"/>
    </location>
</feature>
<feature type="compositionally biased region" description="Polar residues" evidence="1">
    <location>
        <begin position="108"/>
        <end position="118"/>
    </location>
</feature>
<evidence type="ECO:0000313" key="3">
    <source>
        <dbReference type="Proteomes" id="UP000762676"/>
    </source>
</evidence>
<protein>
    <recommendedName>
        <fullName evidence="4">Pinin/SDK/MemA protein domain-containing protein</fullName>
    </recommendedName>
</protein>
<feature type="compositionally biased region" description="Basic and acidic residues" evidence="1">
    <location>
        <begin position="82"/>
        <end position="106"/>
    </location>
</feature>
<feature type="region of interest" description="Disordered" evidence="1">
    <location>
        <begin position="1"/>
        <end position="23"/>
    </location>
</feature>
<dbReference type="EMBL" id="BMAT01007014">
    <property type="protein sequence ID" value="GFS23996.1"/>
    <property type="molecule type" value="Genomic_DNA"/>
</dbReference>
<evidence type="ECO:0000313" key="2">
    <source>
        <dbReference type="EMBL" id="GFS23996.1"/>
    </source>
</evidence>
<reference evidence="2 3" key="1">
    <citation type="journal article" date="2021" name="Elife">
        <title>Chloroplast acquisition without the gene transfer in kleptoplastic sea slugs, Plakobranchus ocellatus.</title>
        <authorList>
            <person name="Maeda T."/>
            <person name="Takahashi S."/>
            <person name="Yoshida T."/>
            <person name="Shimamura S."/>
            <person name="Takaki Y."/>
            <person name="Nagai Y."/>
            <person name="Toyoda A."/>
            <person name="Suzuki Y."/>
            <person name="Arimoto A."/>
            <person name="Ishii H."/>
            <person name="Satoh N."/>
            <person name="Nishiyama T."/>
            <person name="Hasebe M."/>
            <person name="Maruyama T."/>
            <person name="Minagawa J."/>
            <person name="Obokata J."/>
            <person name="Shigenobu S."/>
        </authorList>
    </citation>
    <scope>NUCLEOTIDE SEQUENCE [LARGE SCALE GENOMIC DNA]</scope>
</reference>
<evidence type="ECO:0000256" key="1">
    <source>
        <dbReference type="SAM" id="MobiDB-lite"/>
    </source>
</evidence>
<keyword evidence="3" id="KW-1185">Reference proteome</keyword>